<reference evidence="2 3" key="1">
    <citation type="journal article" date="2016" name="Nat. Commun.">
        <title>Thousands of microbial genomes shed light on interconnected biogeochemical processes in an aquifer system.</title>
        <authorList>
            <person name="Anantharaman K."/>
            <person name="Brown C.T."/>
            <person name="Hug L.A."/>
            <person name="Sharon I."/>
            <person name="Castelle C.J."/>
            <person name="Probst A.J."/>
            <person name="Thomas B.C."/>
            <person name="Singh A."/>
            <person name="Wilkins M.J."/>
            <person name="Karaoz U."/>
            <person name="Brodie E.L."/>
            <person name="Williams K.H."/>
            <person name="Hubbard S.S."/>
            <person name="Banfield J.F."/>
        </authorList>
    </citation>
    <scope>NUCLEOTIDE SEQUENCE [LARGE SCALE GENOMIC DNA]</scope>
</reference>
<dbReference type="Gene3D" id="2.60.40.10">
    <property type="entry name" value="Immunoglobulins"/>
    <property type="match status" value="2"/>
</dbReference>
<dbReference type="EMBL" id="MGFJ01000024">
    <property type="protein sequence ID" value="OGM02340.1"/>
    <property type="molecule type" value="Genomic_DNA"/>
</dbReference>
<dbReference type="AlphaFoldDB" id="A0A1F7WHT5"/>
<keyword evidence="1" id="KW-0812">Transmembrane</keyword>
<evidence type="ECO:0000313" key="3">
    <source>
        <dbReference type="Proteomes" id="UP000176198"/>
    </source>
</evidence>
<evidence type="ECO:0000256" key="1">
    <source>
        <dbReference type="SAM" id="Phobius"/>
    </source>
</evidence>
<dbReference type="SUPFAM" id="SSF117074">
    <property type="entry name" value="Hypothetical protein PA1324"/>
    <property type="match status" value="2"/>
</dbReference>
<organism evidence="2 3">
    <name type="scientific">Candidatus Woesebacteria bacterium GWA1_41_8</name>
    <dbReference type="NCBI Taxonomy" id="1802471"/>
    <lineage>
        <taxon>Bacteria</taxon>
        <taxon>Candidatus Woeseibacteriota</taxon>
    </lineage>
</organism>
<evidence type="ECO:0008006" key="4">
    <source>
        <dbReference type="Google" id="ProtNLM"/>
    </source>
</evidence>
<keyword evidence="1" id="KW-1133">Transmembrane helix</keyword>
<keyword evidence="1" id="KW-0472">Membrane</keyword>
<name>A0A1F7WHT5_9BACT</name>
<proteinExistence type="predicted"/>
<dbReference type="Proteomes" id="UP000176198">
    <property type="component" value="Unassembled WGS sequence"/>
</dbReference>
<evidence type="ECO:0000313" key="2">
    <source>
        <dbReference type="EMBL" id="OGM02340.1"/>
    </source>
</evidence>
<feature type="transmembrane region" description="Helical" evidence="1">
    <location>
        <begin position="7"/>
        <end position="28"/>
    </location>
</feature>
<accession>A0A1F7WHT5</accession>
<gene>
    <name evidence="2" type="ORF">A2115_03200</name>
</gene>
<sequence>MQKAYTTSLFLIAVALIISAGIGVAVLITNALQNKDYNINLEEYPVLQLSLGGLFPRLRPVSNEVISPAFVTPAVSVPPSPTPYATPTINPEIADKHLVNIAGFAFNDVSGDGVYNNGEPRIVNIGFYVYDSAQSDRVILTVYTDSNGNFRNSVYVVGDAIVRPVSSDKYEAITISRTYTTTTESYEFAFKPAGNQTVVNAGVLQGYVFNDVNGSRHRESGESAVYFKNITLRDSSGKTFLTENGTTETNQDGSFKYIQLPVPGTFTLGLVDATGTFTVPKATYTYYLSSDQSQQLNLELPVNKK</sequence>
<comment type="caution">
    <text evidence="2">The sequence shown here is derived from an EMBL/GenBank/DDBJ whole genome shotgun (WGS) entry which is preliminary data.</text>
</comment>
<protein>
    <recommendedName>
        <fullName evidence="4">SD-repeat containing protein B domain-containing protein</fullName>
    </recommendedName>
</protein>
<dbReference type="InterPro" id="IPR013783">
    <property type="entry name" value="Ig-like_fold"/>
</dbReference>